<dbReference type="InterPro" id="IPR019429">
    <property type="entry name" value="7TM_GPCR_serpentine_rcpt_Sri"/>
</dbReference>
<keyword evidence="1" id="KW-1133">Transmembrane helix</keyword>
<dbReference type="Pfam" id="PF10327">
    <property type="entry name" value="7TM_GPCR_Sri"/>
    <property type="match status" value="1"/>
</dbReference>
<keyword evidence="1" id="KW-0812">Transmembrane</keyword>
<dbReference type="HOGENOM" id="CLU_067919_0_0_1"/>
<protein>
    <submittedName>
        <fullName evidence="2">Uncharacterized protein</fullName>
    </submittedName>
</protein>
<feature type="transmembrane region" description="Helical" evidence="1">
    <location>
        <begin position="12"/>
        <end position="37"/>
    </location>
</feature>
<gene>
    <name evidence="2" type="ORF">CAEBREN_06568</name>
</gene>
<feature type="transmembrane region" description="Helical" evidence="1">
    <location>
        <begin position="238"/>
        <end position="266"/>
    </location>
</feature>
<evidence type="ECO:0000313" key="2">
    <source>
        <dbReference type="EMBL" id="EGT37293.1"/>
    </source>
</evidence>
<accession>G0NTR2</accession>
<feature type="transmembrane region" description="Helical" evidence="1">
    <location>
        <begin position="278"/>
        <end position="295"/>
    </location>
</feature>
<dbReference type="SUPFAM" id="SSF81321">
    <property type="entry name" value="Family A G protein-coupled receptor-like"/>
    <property type="match status" value="1"/>
</dbReference>
<reference evidence="3" key="1">
    <citation type="submission" date="2011-07" db="EMBL/GenBank/DDBJ databases">
        <authorList>
            <consortium name="Caenorhabditis brenneri Sequencing and Analysis Consortium"/>
            <person name="Wilson R.K."/>
        </authorList>
    </citation>
    <scope>NUCLEOTIDE SEQUENCE [LARGE SCALE GENOMIC DNA]</scope>
    <source>
        <strain evidence="3">PB2801</strain>
    </source>
</reference>
<proteinExistence type="predicted"/>
<dbReference type="eggNOG" id="ENOG502RVTA">
    <property type="taxonomic scope" value="Eukaryota"/>
</dbReference>
<keyword evidence="3" id="KW-1185">Reference proteome</keyword>
<dbReference type="OrthoDB" id="5839434at2759"/>
<organism evidence="3">
    <name type="scientific">Caenorhabditis brenneri</name>
    <name type="common">Nematode worm</name>
    <dbReference type="NCBI Taxonomy" id="135651"/>
    <lineage>
        <taxon>Eukaryota</taxon>
        <taxon>Metazoa</taxon>
        <taxon>Ecdysozoa</taxon>
        <taxon>Nematoda</taxon>
        <taxon>Chromadorea</taxon>
        <taxon>Rhabditida</taxon>
        <taxon>Rhabditina</taxon>
        <taxon>Rhabditomorpha</taxon>
        <taxon>Rhabditoidea</taxon>
        <taxon>Rhabditidae</taxon>
        <taxon>Peloderinae</taxon>
        <taxon>Caenorhabditis</taxon>
    </lineage>
</organism>
<dbReference type="AlphaFoldDB" id="G0NTR2"/>
<sequence length="339" mass="38923">MSGPPCPETIPTYYPITLHVIAGVSVPINLVGFYLVWFQSPKMQGYKYCLCYLQFVSFLTEMHMSWICPGYYFFPIIAGYNTGWEIITPHMSMTLYVLILAFELPSMLLCFVFRNMAARQINQSGSRKMYMEKLWIFFAHVVPFALAYGMWRSNLTYDQKYNFVKENWPQCLPWMSHSAFEVYDYKLNPWLTVTGLGAGVVIFLIFSYTSFLGIQTLTILQKYRRTMSRQTYQMHRTALISLVLQLLMPGIVLVVPFSICLTVVVTEAIGLQELATDTMFLVGSHSMCSCTVMIFSNPRYRKFLKEKLVKSFGLMKLTNPATTVEPSRVANSLAAVMKN</sequence>
<name>G0NTR2_CAEBE</name>
<feature type="transmembrane region" description="Helical" evidence="1">
    <location>
        <begin position="94"/>
        <end position="113"/>
    </location>
</feature>
<dbReference type="PANTHER" id="PTHR46964">
    <property type="entry name" value="SERPENTINE RECEPTOR, CLASS I-RELATED"/>
    <property type="match status" value="1"/>
</dbReference>
<dbReference type="STRING" id="135651.G0NTR2"/>
<evidence type="ECO:0000313" key="3">
    <source>
        <dbReference type="Proteomes" id="UP000008068"/>
    </source>
</evidence>
<feature type="transmembrane region" description="Helical" evidence="1">
    <location>
        <begin position="190"/>
        <end position="217"/>
    </location>
</feature>
<feature type="transmembrane region" description="Helical" evidence="1">
    <location>
        <begin position="134"/>
        <end position="151"/>
    </location>
</feature>
<evidence type="ECO:0000256" key="1">
    <source>
        <dbReference type="SAM" id="Phobius"/>
    </source>
</evidence>
<dbReference type="OMA" id="MAARQIN"/>
<dbReference type="PANTHER" id="PTHR46964:SF3">
    <property type="entry name" value="SERPENTINE RECEPTOR, CLASS H-RELATED"/>
    <property type="match status" value="1"/>
</dbReference>
<dbReference type="InParanoid" id="G0NTR2"/>
<dbReference type="Proteomes" id="UP000008068">
    <property type="component" value="Unassembled WGS sequence"/>
</dbReference>
<keyword evidence="1" id="KW-0472">Membrane</keyword>
<dbReference type="EMBL" id="GL379945">
    <property type="protein sequence ID" value="EGT37293.1"/>
    <property type="molecule type" value="Genomic_DNA"/>
</dbReference>